<dbReference type="EMBL" id="JGYK01000001">
    <property type="protein sequence ID" value="KFI40400.1"/>
    <property type="molecule type" value="Genomic_DNA"/>
</dbReference>
<evidence type="ECO:0000313" key="1">
    <source>
        <dbReference type="EMBL" id="KFI40400.1"/>
    </source>
</evidence>
<name>A0A086Z1K0_9BIFI</name>
<dbReference type="RefSeq" id="WP_033504775.1">
    <property type="nucleotide sequence ID" value="NZ_CP011786.1"/>
</dbReference>
<proteinExistence type="predicted"/>
<keyword evidence="2" id="KW-1185">Reference proteome</keyword>
<dbReference type="STRING" id="1437605.AB656_04120"/>
<sequence>MSELKPLLLDKNQARQLFAGMPEDTFMKLARDHGIFIGNSYYWRPGDLEEIAQSLNYGKKQS</sequence>
<protein>
    <submittedName>
        <fullName evidence="1">Uncharacterized protein</fullName>
    </submittedName>
</protein>
<dbReference type="PATRIC" id="fig|1437605.7.peg.850"/>
<dbReference type="Proteomes" id="UP000029015">
    <property type="component" value="Unassembled WGS sequence"/>
</dbReference>
<evidence type="ECO:0000313" key="2">
    <source>
        <dbReference type="Proteomes" id="UP000029015"/>
    </source>
</evidence>
<organism evidence="1 2">
    <name type="scientific">Bifidobacterium actinocoloniiforme DSM 22766</name>
    <dbReference type="NCBI Taxonomy" id="1437605"/>
    <lineage>
        <taxon>Bacteria</taxon>
        <taxon>Bacillati</taxon>
        <taxon>Actinomycetota</taxon>
        <taxon>Actinomycetes</taxon>
        <taxon>Bifidobacteriales</taxon>
        <taxon>Bifidobacteriaceae</taxon>
        <taxon>Bifidobacterium</taxon>
    </lineage>
</organism>
<accession>A0A086Z1K0</accession>
<comment type="caution">
    <text evidence="1">The sequence shown here is derived from an EMBL/GenBank/DDBJ whole genome shotgun (WGS) entry which is preliminary data.</text>
</comment>
<gene>
    <name evidence="1" type="ORF">BACT_1102</name>
</gene>
<dbReference type="KEGG" id="bact:AB656_04120"/>
<reference evidence="1 2" key="1">
    <citation type="submission" date="2014-03" db="EMBL/GenBank/DDBJ databases">
        <title>Genomics of Bifidobacteria.</title>
        <authorList>
            <person name="Ventura M."/>
            <person name="Milani C."/>
            <person name="Lugli G.A."/>
        </authorList>
    </citation>
    <scope>NUCLEOTIDE SEQUENCE [LARGE SCALE GENOMIC DNA]</scope>
    <source>
        <strain evidence="1 2">DSM 22766</strain>
    </source>
</reference>
<dbReference type="AlphaFoldDB" id="A0A086Z1K0"/>